<feature type="region of interest" description="Disordered" evidence="11">
    <location>
        <begin position="88"/>
        <end position="110"/>
    </location>
</feature>
<reference evidence="13" key="1">
    <citation type="journal article" date="2020" name="Stud. Mycol.">
        <title>101 Dothideomycetes genomes: a test case for predicting lifestyles and emergence of pathogens.</title>
        <authorList>
            <person name="Haridas S."/>
            <person name="Albert R."/>
            <person name="Binder M."/>
            <person name="Bloem J."/>
            <person name="Labutti K."/>
            <person name="Salamov A."/>
            <person name="Andreopoulos B."/>
            <person name="Baker S."/>
            <person name="Barry K."/>
            <person name="Bills G."/>
            <person name="Bluhm B."/>
            <person name="Cannon C."/>
            <person name="Castanera R."/>
            <person name="Culley D."/>
            <person name="Daum C."/>
            <person name="Ezra D."/>
            <person name="Gonzalez J."/>
            <person name="Henrissat B."/>
            <person name="Kuo A."/>
            <person name="Liang C."/>
            <person name="Lipzen A."/>
            <person name="Lutzoni F."/>
            <person name="Magnuson J."/>
            <person name="Mondo S."/>
            <person name="Nolan M."/>
            <person name="Ohm R."/>
            <person name="Pangilinan J."/>
            <person name="Park H.-J."/>
            <person name="Ramirez L."/>
            <person name="Alfaro M."/>
            <person name="Sun H."/>
            <person name="Tritt A."/>
            <person name="Yoshinaga Y."/>
            <person name="Zwiers L.-H."/>
            <person name="Turgeon B."/>
            <person name="Goodwin S."/>
            <person name="Spatafora J."/>
            <person name="Crous P."/>
            <person name="Grigoriev I."/>
        </authorList>
    </citation>
    <scope>NUCLEOTIDE SEQUENCE</scope>
    <source>
        <strain evidence="13">ATCC 16933</strain>
    </source>
</reference>
<evidence type="ECO:0000256" key="4">
    <source>
        <dbReference type="ARBA" id="ARBA00023015"/>
    </source>
</evidence>
<evidence type="ECO:0000256" key="11">
    <source>
        <dbReference type="SAM" id="MobiDB-lite"/>
    </source>
</evidence>
<dbReference type="AlphaFoldDB" id="A0A6A6NP14"/>
<evidence type="ECO:0000256" key="7">
    <source>
        <dbReference type="ARBA" id="ARBA00023242"/>
    </source>
</evidence>
<proteinExistence type="inferred from homology"/>
<evidence type="ECO:0000256" key="8">
    <source>
        <dbReference type="ARBA" id="ARBA00038134"/>
    </source>
</evidence>
<dbReference type="SUPFAM" id="SSF57701">
    <property type="entry name" value="Zn2/Cys6 DNA-binding domain"/>
    <property type="match status" value="1"/>
</dbReference>
<feature type="compositionally biased region" description="Low complexity" evidence="11">
    <location>
        <begin position="94"/>
        <end position="110"/>
    </location>
</feature>
<dbReference type="GO" id="GO:0005634">
    <property type="term" value="C:nucleus"/>
    <property type="evidence" value="ECO:0007669"/>
    <property type="project" value="UniProtKB-SubCell"/>
</dbReference>
<gene>
    <name evidence="13" type="ORF">BDY21DRAFT_126055</name>
</gene>
<dbReference type="PANTHER" id="PTHR31845">
    <property type="entry name" value="FINGER DOMAIN PROTEIN, PUTATIVE-RELATED"/>
    <property type="match status" value="1"/>
</dbReference>
<dbReference type="GO" id="GO:0000976">
    <property type="term" value="F:transcription cis-regulatory region binding"/>
    <property type="evidence" value="ECO:0007669"/>
    <property type="project" value="TreeGrafter"/>
</dbReference>
<protein>
    <recommendedName>
        <fullName evidence="9">Transcriptional activator of proteases prtT</fullName>
    </recommendedName>
    <alternativeName>
        <fullName evidence="10">Zn(2)-C6 zinc finger-containing protein prtT</fullName>
    </alternativeName>
</protein>
<dbReference type="OrthoDB" id="2595934at2759"/>
<comment type="subcellular location">
    <subcellularLocation>
        <location evidence="1">Nucleus</location>
    </subcellularLocation>
</comment>
<keyword evidence="14" id="KW-1185">Reference proteome</keyword>
<evidence type="ECO:0000256" key="2">
    <source>
        <dbReference type="ARBA" id="ARBA00022723"/>
    </source>
</evidence>
<dbReference type="GO" id="GO:0008270">
    <property type="term" value="F:zinc ion binding"/>
    <property type="evidence" value="ECO:0007669"/>
    <property type="project" value="InterPro"/>
</dbReference>
<sequence>MPPDRGRASRACTACRKQKTRCYESGTSGSACLRCERLRQPCSFAVLSGGDESHVPSRSATVDSSLTEARLARLEKSMSNLLDRLGDNLASDGTRLSTPRSSSTTRPATALPLEPGVGRVDHAEAPVFVIRDLANEIGVESRGHLQDSPSQEIRQDDVVENGLICVQDALSLLSIFQEHYGRWVCFDASTPPKVLLSIVRRSPLLLCACCLIAVRHTTQDDAERLATPLFERAKALLSARLLAVPQTIEFFQAALVLCMWSTTIGQVPMGIDSWLLSGFALQHCLSSDLFAPVRRADYRSRYSKRELDRWCIWNHLCLTHLHYCVGTQRKAILDHWQIDRCREVLNSDHATNFESRMVAEVNLYWVIYEHCSAPRVDLPKTQADLHAWKQQWTFVLEQPRAQFLEMGFHFAQLLVYDQSLKSRSARVRESLLSEMVRLSATIIQLAIDTADDRTRHLTDHIYHMITFAAVTLCRVLHLYEDQLAASHDIAELDSLIMTLTTWLRSIGLPCHAAHTLGDVVEAFHKKLRPHSRPSPAPSDPWSAAEFAPFFPELLGAEQFENGHWDLLPDWEPFYQGPAT</sequence>
<dbReference type="PROSITE" id="PS00463">
    <property type="entry name" value="ZN2_CY6_FUNGAL_1"/>
    <property type="match status" value="1"/>
</dbReference>
<dbReference type="EMBL" id="MU001697">
    <property type="protein sequence ID" value="KAF2453466.1"/>
    <property type="molecule type" value="Genomic_DNA"/>
</dbReference>
<comment type="similarity">
    <text evidence="8">Belongs to the prtT family.</text>
</comment>
<evidence type="ECO:0000256" key="3">
    <source>
        <dbReference type="ARBA" id="ARBA00022833"/>
    </source>
</evidence>
<feature type="domain" description="Zn(2)-C6 fungal-type" evidence="12">
    <location>
        <begin position="11"/>
        <end position="44"/>
    </location>
</feature>
<dbReference type="PROSITE" id="PS50048">
    <property type="entry name" value="ZN2_CY6_FUNGAL_2"/>
    <property type="match status" value="1"/>
</dbReference>
<keyword evidence="5" id="KW-0238">DNA-binding</keyword>
<dbReference type="Pfam" id="PF00172">
    <property type="entry name" value="Zn_clus"/>
    <property type="match status" value="1"/>
</dbReference>
<dbReference type="InterPro" id="IPR051089">
    <property type="entry name" value="prtT"/>
</dbReference>
<keyword evidence="4" id="KW-0805">Transcription regulation</keyword>
<keyword evidence="2" id="KW-0479">Metal-binding</keyword>
<dbReference type="SMART" id="SM00066">
    <property type="entry name" value="GAL4"/>
    <property type="match status" value="1"/>
</dbReference>
<keyword evidence="6" id="KW-0804">Transcription</keyword>
<dbReference type="InterPro" id="IPR001138">
    <property type="entry name" value="Zn2Cys6_DnaBD"/>
</dbReference>
<evidence type="ECO:0000259" key="12">
    <source>
        <dbReference type="PROSITE" id="PS50048"/>
    </source>
</evidence>
<evidence type="ECO:0000256" key="10">
    <source>
        <dbReference type="ARBA" id="ARBA00042461"/>
    </source>
</evidence>
<dbReference type="Proteomes" id="UP000799766">
    <property type="component" value="Unassembled WGS sequence"/>
</dbReference>
<dbReference type="InterPro" id="IPR036864">
    <property type="entry name" value="Zn2-C6_fun-type_DNA-bd_sf"/>
</dbReference>
<name>A0A6A6NP14_9PEZI</name>
<dbReference type="PANTHER" id="PTHR31845:SF34">
    <property type="entry name" value="TRANSCRIPTIONAL ACTIVATOR OF PROTEASES PRTT"/>
    <property type="match status" value="1"/>
</dbReference>
<accession>A0A6A6NP14</accession>
<evidence type="ECO:0000313" key="13">
    <source>
        <dbReference type="EMBL" id="KAF2453466.1"/>
    </source>
</evidence>
<evidence type="ECO:0000256" key="5">
    <source>
        <dbReference type="ARBA" id="ARBA00023125"/>
    </source>
</evidence>
<evidence type="ECO:0000256" key="1">
    <source>
        <dbReference type="ARBA" id="ARBA00004123"/>
    </source>
</evidence>
<evidence type="ECO:0000313" key="14">
    <source>
        <dbReference type="Proteomes" id="UP000799766"/>
    </source>
</evidence>
<dbReference type="CDD" id="cd12148">
    <property type="entry name" value="fungal_TF_MHR"/>
    <property type="match status" value="1"/>
</dbReference>
<evidence type="ECO:0000256" key="9">
    <source>
        <dbReference type="ARBA" id="ARBA00041135"/>
    </source>
</evidence>
<keyword evidence="3" id="KW-0862">Zinc</keyword>
<dbReference type="CDD" id="cd00067">
    <property type="entry name" value="GAL4"/>
    <property type="match status" value="1"/>
</dbReference>
<organism evidence="13 14">
    <name type="scientific">Lineolata rhizophorae</name>
    <dbReference type="NCBI Taxonomy" id="578093"/>
    <lineage>
        <taxon>Eukaryota</taxon>
        <taxon>Fungi</taxon>
        <taxon>Dikarya</taxon>
        <taxon>Ascomycota</taxon>
        <taxon>Pezizomycotina</taxon>
        <taxon>Dothideomycetes</taxon>
        <taxon>Dothideomycetes incertae sedis</taxon>
        <taxon>Lineolatales</taxon>
        <taxon>Lineolataceae</taxon>
        <taxon>Lineolata</taxon>
    </lineage>
</organism>
<keyword evidence="7" id="KW-0539">Nucleus</keyword>
<dbReference type="GO" id="GO:0000981">
    <property type="term" value="F:DNA-binding transcription factor activity, RNA polymerase II-specific"/>
    <property type="evidence" value="ECO:0007669"/>
    <property type="project" value="InterPro"/>
</dbReference>
<dbReference type="Gene3D" id="4.10.240.10">
    <property type="entry name" value="Zn(2)-C6 fungal-type DNA-binding domain"/>
    <property type="match status" value="1"/>
</dbReference>
<evidence type="ECO:0000256" key="6">
    <source>
        <dbReference type="ARBA" id="ARBA00023163"/>
    </source>
</evidence>